<organism evidence="1 2">
    <name type="scientific">Parelaphostrongylus tenuis</name>
    <name type="common">Meningeal worm</name>
    <dbReference type="NCBI Taxonomy" id="148309"/>
    <lineage>
        <taxon>Eukaryota</taxon>
        <taxon>Metazoa</taxon>
        <taxon>Ecdysozoa</taxon>
        <taxon>Nematoda</taxon>
        <taxon>Chromadorea</taxon>
        <taxon>Rhabditida</taxon>
        <taxon>Rhabditina</taxon>
        <taxon>Rhabditomorpha</taxon>
        <taxon>Strongyloidea</taxon>
        <taxon>Metastrongylidae</taxon>
        <taxon>Parelaphostrongylus</taxon>
    </lineage>
</organism>
<evidence type="ECO:0000313" key="1">
    <source>
        <dbReference type="EMBL" id="KAJ1354562.1"/>
    </source>
</evidence>
<dbReference type="AlphaFoldDB" id="A0AAD5MTR8"/>
<sequence>MTITVQELITLLGEDIRSTMQAGNFGFVVSRNFEKSQNANTSNIKRGMVEESRTATGNLPWNKQCERLPDLSSAITTESEGNKKNNIKATNALPEELKRITKEAKENTKLFELPQVLRSLASILRRGYHFIVSLDPSSGARHALCWVWKE</sequence>
<evidence type="ECO:0000313" key="2">
    <source>
        <dbReference type="Proteomes" id="UP001196413"/>
    </source>
</evidence>
<reference evidence="1" key="1">
    <citation type="submission" date="2021-06" db="EMBL/GenBank/DDBJ databases">
        <title>Parelaphostrongylus tenuis whole genome reference sequence.</title>
        <authorList>
            <person name="Garwood T.J."/>
            <person name="Larsen P.A."/>
            <person name="Fountain-Jones N.M."/>
            <person name="Garbe J.R."/>
            <person name="Macchietto M.G."/>
            <person name="Kania S.A."/>
            <person name="Gerhold R.W."/>
            <person name="Richards J.E."/>
            <person name="Wolf T.M."/>
        </authorList>
    </citation>
    <scope>NUCLEOTIDE SEQUENCE</scope>
    <source>
        <strain evidence="1">MNPRO001-30</strain>
        <tissue evidence="1">Meninges</tissue>
    </source>
</reference>
<accession>A0AAD5MTR8</accession>
<dbReference type="EMBL" id="JAHQIW010002123">
    <property type="protein sequence ID" value="KAJ1354562.1"/>
    <property type="molecule type" value="Genomic_DNA"/>
</dbReference>
<protein>
    <submittedName>
        <fullName evidence="1">Uncharacterized protein</fullName>
    </submittedName>
</protein>
<keyword evidence="2" id="KW-1185">Reference proteome</keyword>
<comment type="caution">
    <text evidence="1">The sequence shown here is derived from an EMBL/GenBank/DDBJ whole genome shotgun (WGS) entry which is preliminary data.</text>
</comment>
<name>A0AAD5MTR8_PARTN</name>
<gene>
    <name evidence="1" type="ORF">KIN20_011544</name>
</gene>
<dbReference type="Proteomes" id="UP001196413">
    <property type="component" value="Unassembled WGS sequence"/>
</dbReference>
<proteinExistence type="predicted"/>